<evidence type="ECO:0008006" key="4">
    <source>
        <dbReference type="Google" id="ProtNLM"/>
    </source>
</evidence>
<evidence type="ECO:0000256" key="1">
    <source>
        <dbReference type="SAM" id="Phobius"/>
    </source>
</evidence>
<keyword evidence="3" id="KW-1185">Reference proteome</keyword>
<reference evidence="2 3" key="1">
    <citation type="journal article" date="2023" name="G3 (Bethesda)">
        <title>A chromosome-length genome assembly and annotation of blackberry (Rubus argutus, cv. 'Hillquist').</title>
        <authorList>
            <person name="Bruna T."/>
            <person name="Aryal R."/>
            <person name="Dudchenko O."/>
            <person name="Sargent D.J."/>
            <person name="Mead D."/>
            <person name="Buti M."/>
            <person name="Cavallini A."/>
            <person name="Hytonen T."/>
            <person name="Andres J."/>
            <person name="Pham M."/>
            <person name="Weisz D."/>
            <person name="Mascagni F."/>
            <person name="Usai G."/>
            <person name="Natali L."/>
            <person name="Bassil N."/>
            <person name="Fernandez G.E."/>
            <person name="Lomsadze A."/>
            <person name="Armour M."/>
            <person name="Olukolu B."/>
            <person name="Poorten T."/>
            <person name="Britton C."/>
            <person name="Davik J."/>
            <person name="Ashrafi H."/>
            <person name="Aiden E.L."/>
            <person name="Borodovsky M."/>
            <person name="Worthington M."/>
        </authorList>
    </citation>
    <scope>NUCLEOTIDE SEQUENCE [LARGE SCALE GENOMIC DNA]</scope>
    <source>
        <strain evidence="2">PI 553951</strain>
    </source>
</reference>
<keyword evidence="1" id="KW-0812">Transmembrane</keyword>
<protein>
    <recommendedName>
        <fullName evidence="4">Secreted protein</fullName>
    </recommendedName>
</protein>
<dbReference type="AlphaFoldDB" id="A0AAW1Y6V4"/>
<comment type="caution">
    <text evidence="2">The sequence shown here is derived from an EMBL/GenBank/DDBJ whole genome shotgun (WGS) entry which is preliminary data.</text>
</comment>
<evidence type="ECO:0000313" key="2">
    <source>
        <dbReference type="EMBL" id="KAK9943785.1"/>
    </source>
</evidence>
<name>A0AAW1Y6V4_RUBAR</name>
<accession>A0AAW1Y6V4</accession>
<gene>
    <name evidence="2" type="ORF">M0R45_009381</name>
</gene>
<proteinExistence type="predicted"/>
<dbReference type="Proteomes" id="UP001457282">
    <property type="component" value="Unassembled WGS sequence"/>
</dbReference>
<sequence>MVVICTVITVVIMVMIMIRPWVMLYGGDGHGEAHGQRWLCFGEVSCFADEDGNGESQIEADHEFLLQLEMRSFCFWNVVCWEDKK</sequence>
<keyword evidence="1" id="KW-1133">Transmembrane helix</keyword>
<organism evidence="2 3">
    <name type="scientific">Rubus argutus</name>
    <name type="common">Southern blackberry</name>
    <dbReference type="NCBI Taxonomy" id="59490"/>
    <lineage>
        <taxon>Eukaryota</taxon>
        <taxon>Viridiplantae</taxon>
        <taxon>Streptophyta</taxon>
        <taxon>Embryophyta</taxon>
        <taxon>Tracheophyta</taxon>
        <taxon>Spermatophyta</taxon>
        <taxon>Magnoliopsida</taxon>
        <taxon>eudicotyledons</taxon>
        <taxon>Gunneridae</taxon>
        <taxon>Pentapetalae</taxon>
        <taxon>rosids</taxon>
        <taxon>fabids</taxon>
        <taxon>Rosales</taxon>
        <taxon>Rosaceae</taxon>
        <taxon>Rosoideae</taxon>
        <taxon>Rosoideae incertae sedis</taxon>
        <taxon>Rubus</taxon>
    </lineage>
</organism>
<dbReference type="EMBL" id="JBEDUW010000002">
    <property type="protein sequence ID" value="KAK9943785.1"/>
    <property type="molecule type" value="Genomic_DNA"/>
</dbReference>
<keyword evidence="1" id="KW-0472">Membrane</keyword>
<feature type="transmembrane region" description="Helical" evidence="1">
    <location>
        <begin position="6"/>
        <end position="27"/>
    </location>
</feature>
<evidence type="ECO:0000313" key="3">
    <source>
        <dbReference type="Proteomes" id="UP001457282"/>
    </source>
</evidence>